<feature type="transmembrane region" description="Helical" evidence="9">
    <location>
        <begin position="275"/>
        <end position="294"/>
    </location>
</feature>
<sequence length="304" mass="31533">MVLLLEQLLNGLQLGVMLFLLAAGLTLVFGIMGVINLAHGSLYMVGAFAAAWVAAQTGSALLAVPAGLAAAALAGMAVELLVLRRLYARDHLDQVLATFGLILFFNQGAILLFGRQPLFVDIPEGLRGAVEIIPGVPYPAYRLAILAVGLLVAAGLYGLIRHTRTGMLVRAGATHREMVRALGVDVRKLYTLVFGLGALLAGLAGLMAGPIFSVQVGMGEQILIMTFVVVVIGGIGSVRGALAGALLVGLVDTLLRAYLPALLRGAMQGPDADALAAGLASMGVYLLMALVLLLRPRGLFPAHA</sequence>
<evidence type="ECO:0000256" key="5">
    <source>
        <dbReference type="ARBA" id="ARBA00022970"/>
    </source>
</evidence>
<feature type="transmembrane region" description="Helical" evidence="9">
    <location>
        <begin position="242"/>
        <end position="263"/>
    </location>
</feature>
<dbReference type="InterPro" id="IPR001851">
    <property type="entry name" value="ABC_transp_permease"/>
</dbReference>
<feature type="transmembrane region" description="Helical" evidence="9">
    <location>
        <begin position="37"/>
        <end position="55"/>
    </location>
</feature>
<evidence type="ECO:0000256" key="1">
    <source>
        <dbReference type="ARBA" id="ARBA00004651"/>
    </source>
</evidence>
<evidence type="ECO:0000313" key="10">
    <source>
        <dbReference type="EMBL" id="PWC30280.1"/>
    </source>
</evidence>
<gene>
    <name evidence="10" type="ORF">CR165_05425</name>
</gene>
<dbReference type="PANTHER" id="PTHR11795">
    <property type="entry name" value="BRANCHED-CHAIN AMINO ACID TRANSPORT SYSTEM PERMEASE PROTEIN LIVH"/>
    <property type="match status" value="1"/>
</dbReference>
<dbReference type="Proteomes" id="UP000245048">
    <property type="component" value="Unassembled WGS sequence"/>
</dbReference>
<accession>A0A2U1V8P3</accession>
<evidence type="ECO:0000256" key="8">
    <source>
        <dbReference type="ARBA" id="ARBA00037998"/>
    </source>
</evidence>
<keyword evidence="2" id="KW-0813">Transport</keyword>
<proteinExistence type="inferred from homology"/>
<dbReference type="RefSeq" id="WP_109515915.1">
    <property type="nucleotide sequence ID" value="NZ_JBHSCH010000028.1"/>
</dbReference>
<keyword evidence="5" id="KW-0029">Amino-acid transport</keyword>
<protein>
    <submittedName>
        <fullName evidence="10">Branched-chain amino acid ABC transporter permease</fullName>
    </submittedName>
</protein>
<dbReference type="GO" id="GO:0006865">
    <property type="term" value="P:amino acid transport"/>
    <property type="evidence" value="ECO:0007669"/>
    <property type="project" value="UniProtKB-KW"/>
</dbReference>
<dbReference type="OrthoDB" id="8126477at2"/>
<dbReference type="GO" id="GO:0022857">
    <property type="term" value="F:transmembrane transporter activity"/>
    <property type="evidence" value="ECO:0007669"/>
    <property type="project" value="InterPro"/>
</dbReference>
<evidence type="ECO:0000313" key="11">
    <source>
        <dbReference type="Proteomes" id="UP000245048"/>
    </source>
</evidence>
<dbReference type="PANTHER" id="PTHR11795:SF442">
    <property type="entry name" value="ABC TRANSPORTER ATP-BINDING PROTEIN"/>
    <property type="match status" value="1"/>
</dbReference>
<feature type="transmembrane region" description="Helical" evidence="9">
    <location>
        <begin position="12"/>
        <end position="30"/>
    </location>
</feature>
<evidence type="ECO:0000256" key="7">
    <source>
        <dbReference type="ARBA" id="ARBA00023136"/>
    </source>
</evidence>
<evidence type="ECO:0000256" key="3">
    <source>
        <dbReference type="ARBA" id="ARBA00022475"/>
    </source>
</evidence>
<reference evidence="11" key="1">
    <citation type="submission" date="2017-10" db="EMBL/GenBank/DDBJ databases">
        <authorList>
            <person name="Toshchakov S.V."/>
            <person name="Goeva M.A."/>
        </authorList>
    </citation>
    <scope>NUCLEOTIDE SEQUENCE [LARGE SCALE GENOMIC DNA]</scope>
    <source>
        <strain evidence="11">JR1/69-1-13</strain>
    </source>
</reference>
<feature type="transmembrane region" description="Helical" evidence="9">
    <location>
        <begin position="61"/>
        <end position="83"/>
    </location>
</feature>
<keyword evidence="4 9" id="KW-0812">Transmembrane</keyword>
<keyword evidence="7 9" id="KW-0472">Membrane</keyword>
<organism evidence="10 11">
    <name type="scientific">Teichococcus aestuarii</name>
    <dbReference type="NCBI Taxonomy" id="568898"/>
    <lineage>
        <taxon>Bacteria</taxon>
        <taxon>Pseudomonadati</taxon>
        <taxon>Pseudomonadota</taxon>
        <taxon>Alphaproteobacteria</taxon>
        <taxon>Acetobacterales</taxon>
        <taxon>Roseomonadaceae</taxon>
        <taxon>Roseomonas</taxon>
    </lineage>
</organism>
<comment type="caution">
    <text evidence="10">The sequence shown here is derived from an EMBL/GenBank/DDBJ whole genome shotgun (WGS) entry which is preliminary data.</text>
</comment>
<evidence type="ECO:0000256" key="2">
    <source>
        <dbReference type="ARBA" id="ARBA00022448"/>
    </source>
</evidence>
<feature type="transmembrane region" description="Helical" evidence="9">
    <location>
        <begin position="218"/>
        <end position="235"/>
    </location>
</feature>
<evidence type="ECO:0000256" key="6">
    <source>
        <dbReference type="ARBA" id="ARBA00022989"/>
    </source>
</evidence>
<feature type="transmembrane region" description="Helical" evidence="9">
    <location>
        <begin position="95"/>
        <end position="114"/>
    </location>
</feature>
<evidence type="ECO:0000256" key="4">
    <source>
        <dbReference type="ARBA" id="ARBA00022692"/>
    </source>
</evidence>
<name>A0A2U1V8P3_9PROT</name>
<comment type="subcellular location">
    <subcellularLocation>
        <location evidence="1">Cell membrane</location>
        <topology evidence="1">Multi-pass membrane protein</topology>
    </subcellularLocation>
</comment>
<keyword evidence="3" id="KW-1003">Cell membrane</keyword>
<dbReference type="CDD" id="cd06582">
    <property type="entry name" value="TM_PBP1_LivH_like"/>
    <property type="match status" value="1"/>
</dbReference>
<dbReference type="Pfam" id="PF02653">
    <property type="entry name" value="BPD_transp_2"/>
    <property type="match status" value="1"/>
</dbReference>
<dbReference type="EMBL" id="PDOA01000002">
    <property type="protein sequence ID" value="PWC30280.1"/>
    <property type="molecule type" value="Genomic_DNA"/>
</dbReference>
<keyword evidence="6 9" id="KW-1133">Transmembrane helix</keyword>
<feature type="transmembrane region" description="Helical" evidence="9">
    <location>
        <begin position="140"/>
        <end position="160"/>
    </location>
</feature>
<evidence type="ECO:0000256" key="9">
    <source>
        <dbReference type="SAM" id="Phobius"/>
    </source>
</evidence>
<keyword evidence="11" id="KW-1185">Reference proteome</keyword>
<dbReference type="InterPro" id="IPR052157">
    <property type="entry name" value="BCAA_transport_permease"/>
</dbReference>
<dbReference type="GO" id="GO:0005886">
    <property type="term" value="C:plasma membrane"/>
    <property type="evidence" value="ECO:0007669"/>
    <property type="project" value="UniProtKB-SubCell"/>
</dbReference>
<comment type="similarity">
    <text evidence="8">Belongs to the binding-protein-dependent transport system permease family. LivHM subfamily.</text>
</comment>
<feature type="transmembrane region" description="Helical" evidence="9">
    <location>
        <begin position="189"/>
        <end position="212"/>
    </location>
</feature>
<dbReference type="AlphaFoldDB" id="A0A2U1V8P3"/>